<feature type="compositionally biased region" description="Basic residues" evidence="1">
    <location>
        <begin position="35"/>
        <end position="57"/>
    </location>
</feature>
<feature type="non-terminal residue" evidence="2">
    <location>
        <position position="1"/>
    </location>
</feature>
<protein>
    <submittedName>
        <fullName evidence="2">Uncharacterized protein</fullName>
    </submittedName>
</protein>
<evidence type="ECO:0000313" key="2">
    <source>
        <dbReference type="EMBL" id="CAA9478016.1"/>
    </source>
</evidence>
<organism evidence="2">
    <name type="scientific">uncultured Solirubrobacteraceae bacterium</name>
    <dbReference type="NCBI Taxonomy" id="1162706"/>
    <lineage>
        <taxon>Bacteria</taxon>
        <taxon>Bacillati</taxon>
        <taxon>Actinomycetota</taxon>
        <taxon>Thermoleophilia</taxon>
        <taxon>Solirubrobacterales</taxon>
        <taxon>Solirubrobacteraceae</taxon>
        <taxon>environmental samples</taxon>
    </lineage>
</organism>
<accession>A0A6J4RPU1</accession>
<evidence type="ECO:0000256" key="1">
    <source>
        <dbReference type="SAM" id="MobiDB-lite"/>
    </source>
</evidence>
<proteinExistence type="predicted"/>
<sequence>ARAAARHRRSLRRRRLPRLPGAGAGLRRDHGHPPGAHRPRARRARGPGGAPRRRRGPRHCERAGAAGRRAGARRV</sequence>
<dbReference type="AlphaFoldDB" id="A0A6J4RPU1"/>
<dbReference type="EMBL" id="CADCVJ010000152">
    <property type="protein sequence ID" value="CAA9478016.1"/>
    <property type="molecule type" value="Genomic_DNA"/>
</dbReference>
<feature type="region of interest" description="Disordered" evidence="1">
    <location>
        <begin position="1"/>
        <end position="75"/>
    </location>
</feature>
<gene>
    <name evidence="2" type="ORF">AVDCRST_MAG38-1862</name>
</gene>
<feature type="non-terminal residue" evidence="2">
    <location>
        <position position="75"/>
    </location>
</feature>
<feature type="compositionally biased region" description="Basic residues" evidence="1">
    <location>
        <begin position="1"/>
        <end position="17"/>
    </location>
</feature>
<name>A0A6J4RPU1_9ACTN</name>
<reference evidence="2" key="1">
    <citation type="submission" date="2020-02" db="EMBL/GenBank/DDBJ databases">
        <authorList>
            <person name="Meier V. D."/>
        </authorList>
    </citation>
    <scope>NUCLEOTIDE SEQUENCE</scope>
    <source>
        <strain evidence="2">AVDCRST_MAG38</strain>
    </source>
</reference>